<keyword evidence="2" id="KW-0812">Transmembrane</keyword>
<keyword evidence="2" id="KW-1133">Transmembrane helix</keyword>
<sequence>MFLALIVYITMVVLPFIISLGGAALFVSIIIIGILGLLWLFTDGEAKYLKTWLKSGWLKLCIALAVLGALTPNKEVTWYIVGAYAAEKVATADATKQLAGETYEMFRDLLKKARENINETDAAKLKEKAEAAIDKAEKAFDNANKTADNTKQQVDKQGEKK</sequence>
<dbReference type="EMBL" id="PP496415">
    <property type="protein sequence ID" value="WYV99420.1"/>
    <property type="molecule type" value="Genomic_DNA"/>
</dbReference>
<reference evidence="3 4" key="1">
    <citation type="submission" date="2024-03" db="EMBL/GenBank/DDBJ databases">
        <title>Isolation and characterization of a phage collection against Pseudomonas putida.</title>
        <authorList>
            <person name="Brauer A."/>
            <person name="Rosendahl S."/>
            <person name="Kangsep A."/>
            <person name="Rikberg R."/>
            <person name="Lewanczyk A.C."/>
            <person name="Horak R."/>
            <person name="Tamman H."/>
        </authorList>
    </citation>
    <scope>NUCLEOTIDE SEQUENCE [LARGE SCALE GENOMIC DNA]</scope>
</reference>
<feature type="compositionally biased region" description="Polar residues" evidence="1">
    <location>
        <begin position="143"/>
        <end position="152"/>
    </location>
</feature>
<name>A0AAX4MY98_9CAUD</name>
<dbReference type="Proteomes" id="UP001480661">
    <property type="component" value="Segment"/>
</dbReference>
<gene>
    <name evidence="3" type="ORF">NoPa_00081</name>
</gene>
<evidence type="ECO:0000313" key="3">
    <source>
        <dbReference type="EMBL" id="WYV99420.1"/>
    </source>
</evidence>
<evidence type="ECO:0000313" key="4">
    <source>
        <dbReference type="Proteomes" id="UP001480661"/>
    </source>
</evidence>
<protein>
    <recommendedName>
        <fullName evidence="5">Holin</fullName>
    </recommendedName>
</protein>
<keyword evidence="4" id="KW-1185">Reference proteome</keyword>
<evidence type="ECO:0000256" key="2">
    <source>
        <dbReference type="SAM" id="Phobius"/>
    </source>
</evidence>
<evidence type="ECO:0000256" key="1">
    <source>
        <dbReference type="SAM" id="MobiDB-lite"/>
    </source>
</evidence>
<feature type="region of interest" description="Disordered" evidence="1">
    <location>
        <begin position="142"/>
        <end position="161"/>
    </location>
</feature>
<organism evidence="3 4">
    <name type="scientific">Pseudomonas phage vB_PpuM-NoPa</name>
    <dbReference type="NCBI Taxonomy" id="3132619"/>
    <lineage>
        <taxon>Viruses</taxon>
        <taxon>Duplodnaviria</taxon>
        <taxon>Heunggongvirae</taxon>
        <taxon>Uroviricota</taxon>
        <taxon>Caudoviricetes</taxon>
        <taxon>Vandenendeviridae</taxon>
        <taxon>Gorskivirinae</taxon>
        <taxon>Tartuvirus</taxon>
        <taxon>Tartuvirus nopa</taxon>
    </lineage>
</organism>
<keyword evidence="2" id="KW-0472">Membrane</keyword>
<proteinExistence type="predicted"/>
<accession>A0AAX4MY98</accession>
<evidence type="ECO:0008006" key="5">
    <source>
        <dbReference type="Google" id="ProtNLM"/>
    </source>
</evidence>
<feature type="transmembrane region" description="Helical" evidence="2">
    <location>
        <begin position="6"/>
        <end position="39"/>
    </location>
</feature>